<dbReference type="EMBL" id="CP103840">
    <property type="protein sequence ID" value="WOB25661.1"/>
    <property type="molecule type" value="Genomic_DNA"/>
</dbReference>
<name>A0ABZ0D6B2_9XANT</name>
<organism evidence="1 2">
    <name type="scientific">Xanthomonas dyei</name>
    <dbReference type="NCBI Taxonomy" id="743699"/>
    <lineage>
        <taxon>Bacteria</taxon>
        <taxon>Pseudomonadati</taxon>
        <taxon>Pseudomonadota</taxon>
        <taxon>Gammaproteobacteria</taxon>
        <taxon>Lysobacterales</taxon>
        <taxon>Lysobacteraceae</taxon>
        <taxon>Xanthomonas</taxon>
    </lineage>
</organism>
<dbReference type="Proteomes" id="UP001304534">
    <property type="component" value="Chromosome"/>
</dbReference>
<dbReference type="GeneID" id="95585891"/>
<evidence type="ECO:0008006" key="3">
    <source>
        <dbReference type="Google" id="ProtNLM"/>
    </source>
</evidence>
<reference evidence="1 2" key="1">
    <citation type="submission" date="2022-08" db="EMBL/GenBank/DDBJ databases">
        <title>Whole genome sequencing-based tracing of a 2022 introduction and outbreak of Xanthomonas hortorum pv. pelargonii.</title>
        <authorList>
            <person name="Iruegas-Bocardo F."/>
            <person name="Weisberg A.K."/>
            <person name="Riutta E.R."/>
            <person name="Kilday K."/>
            <person name="Bonkowski J.C."/>
            <person name="Creswell T."/>
            <person name="Daughtrey M.L."/>
            <person name="Rane K."/>
            <person name="Grunwald N.J."/>
            <person name="Chang J.H."/>
            <person name="Putnam M.L."/>
        </authorList>
    </citation>
    <scope>NUCLEOTIDE SEQUENCE [LARGE SCALE GENOMIC DNA]</scope>
    <source>
        <strain evidence="1 2">22-325</strain>
    </source>
</reference>
<proteinExistence type="predicted"/>
<keyword evidence="2" id="KW-1185">Reference proteome</keyword>
<dbReference type="RefSeq" id="WP_316688667.1">
    <property type="nucleotide sequence ID" value="NZ_CP103837.1"/>
</dbReference>
<sequence length="108" mass="11447">MESGSQAPSKPEKEVGIILREYAQFVIDFSQDYDAFHKGLKAGLETYLVNGQVALNDARGVFAAQYSGFANSAMTAATNAANAGSSAEAGYWTNIANHYSGRASALMD</sequence>
<accession>A0ABZ0D6B2</accession>
<evidence type="ECO:0000313" key="2">
    <source>
        <dbReference type="Proteomes" id="UP001304534"/>
    </source>
</evidence>
<protein>
    <recommendedName>
        <fullName evidence="3">Phasin domain-containing protein</fullName>
    </recommendedName>
</protein>
<evidence type="ECO:0000313" key="1">
    <source>
        <dbReference type="EMBL" id="WOB25661.1"/>
    </source>
</evidence>
<gene>
    <name evidence="1" type="ORF">NYR99_18425</name>
</gene>